<sequence>MNERDTTLLAYFTTAINPTLTPLTGDQSHLAQKYWVTISFSHSGFLHALLCLASLQLAVAQPHRSRVLLERFMHHRVSAIAQVQSALSETGPGSRALSDENVATVFQLLCIEENLILHAGDDSGLAASDPAWRHLQPDRTQREAHLKGLKRMLSLRGGLEGLGEMRGLQAFVIRWVCTSLACRLAFSLPGEKDRGGRLMYVPENRNELDAMRFEDQTFAASKLLPRGLLGRLYNYPASSPFYLGVSVMADACARVGMDPALVRHVRTVDCLMKDAMSWYFAGESYQWDALDVQNLLSIGMGELIRWNLENEASLSAAENVTAMCLFLFIFFVGNGAHAACSPLPGVMPRMRQHFRDPLLRRTLQAAGIDTWVGFLLLIASSQNPASEEYYFRYNIEILAARSPRVRTFDDYKATLLTGVWTPVIEPHAMKAWEEIQGPLDMVRNEDARDPGVIKSVTRPRPKDAHVKPTIPMSNPYATSHMKMVFSAEKENMPIGVIE</sequence>
<dbReference type="Pfam" id="PF11951">
    <property type="entry name" value="Fungal_trans_2"/>
    <property type="match status" value="1"/>
</dbReference>
<protein>
    <submittedName>
        <fullName evidence="3">Uncharacterized protein</fullName>
    </submittedName>
</protein>
<keyword evidence="1" id="KW-0539">Nucleus</keyword>
<dbReference type="EMBL" id="MU864929">
    <property type="protein sequence ID" value="KAK4466856.1"/>
    <property type="molecule type" value="Genomic_DNA"/>
</dbReference>
<evidence type="ECO:0000256" key="2">
    <source>
        <dbReference type="SAM" id="MobiDB-lite"/>
    </source>
</evidence>
<comment type="caution">
    <text evidence="3">The sequence shown here is derived from an EMBL/GenBank/DDBJ whole genome shotgun (WGS) entry which is preliminary data.</text>
</comment>
<organism evidence="3 4">
    <name type="scientific">Cladorrhinum samala</name>
    <dbReference type="NCBI Taxonomy" id="585594"/>
    <lineage>
        <taxon>Eukaryota</taxon>
        <taxon>Fungi</taxon>
        <taxon>Dikarya</taxon>
        <taxon>Ascomycota</taxon>
        <taxon>Pezizomycotina</taxon>
        <taxon>Sordariomycetes</taxon>
        <taxon>Sordariomycetidae</taxon>
        <taxon>Sordariales</taxon>
        <taxon>Podosporaceae</taxon>
        <taxon>Cladorrhinum</taxon>
    </lineage>
</organism>
<proteinExistence type="predicted"/>
<reference evidence="3" key="1">
    <citation type="journal article" date="2023" name="Mol. Phylogenet. Evol.">
        <title>Genome-scale phylogeny and comparative genomics of the fungal order Sordariales.</title>
        <authorList>
            <person name="Hensen N."/>
            <person name="Bonometti L."/>
            <person name="Westerberg I."/>
            <person name="Brannstrom I.O."/>
            <person name="Guillou S."/>
            <person name="Cros-Aarteil S."/>
            <person name="Calhoun S."/>
            <person name="Haridas S."/>
            <person name="Kuo A."/>
            <person name="Mondo S."/>
            <person name="Pangilinan J."/>
            <person name="Riley R."/>
            <person name="LaButti K."/>
            <person name="Andreopoulos B."/>
            <person name="Lipzen A."/>
            <person name="Chen C."/>
            <person name="Yan M."/>
            <person name="Daum C."/>
            <person name="Ng V."/>
            <person name="Clum A."/>
            <person name="Steindorff A."/>
            <person name="Ohm R.A."/>
            <person name="Martin F."/>
            <person name="Silar P."/>
            <person name="Natvig D.O."/>
            <person name="Lalanne C."/>
            <person name="Gautier V."/>
            <person name="Ament-Velasquez S.L."/>
            <person name="Kruys A."/>
            <person name="Hutchinson M.I."/>
            <person name="Powell A.J."/>
            <person name="Barry K."/>
            <person name="Miller A.N."/>
            <person name="Grigoriev I.V."/>
            <person name="Debuchy R."/>
            <person name="Gladieux P."/>
            <person name="Hiltunen Thoren M."/>
            <person name="Johannesson H."/>
        </authorList>
    </citation>
    <scope>NUCLEOTIDE SEQUENCE</scope>
    <source>
        <strain evidence="3">PSN324</strain>
    </source>
</reference>
<dbReference type="InterPro" id="IPR021858">
    <property type="entry name" value="Fun_TF"/>
</dbReference>
<evidence type="ECO:0000313" key="4">
    <source>
        <dbReference type="Proteomes" id="UP001321749"/>
    </source>
</evidence>
<reference evidence="3" key="2">
    <citation type="submission" date="2023-06" db="EMBL/GenBank/DDBJ databases">
        <authorList>
            <consortium name="Lawrence Berkeley National Laboratory"/>
            <person name="Mondo S.J."/>
            <person name="Hensen N."/>
            <person name="Bonometti L."/>
            <person name="Westerberg I."/>
            <person name="Brannstrom I.O."/>
            <person name="Guillou S."/>
            <person name="Cros-Aarteil S."/>
            <person name="Calhoun S."/>
            <person name="Haridas S."/>
            <person name="Kuo A."/>
            <person name="Pangilinan J."/>
            <person name="Riley R."/>
            <person name="Labutti K."/>
            <person name="Andreopoulos B."/>
            <person name="Lipzen A."/>
            <person name="Chen C."/>
            <person name="Yanf M."/>
            <person name="Daum C."/>
            <person name="Ng V."/>
            <person name="Clum A."/>
            <person name="Steindorff A."/>
            <person name="Ohm R."/>
            <person name="Martin F."/>
            <person name="Silar P."/>
            <person name="Natvig D."/>
            <person name="Lalanne C."/>
            <person name="Gautier V."/>
            <person name="Ament-Velasquez S.L."/>
            <person name="Kruys A."/>
            <person name="Hutchinson M.I."/>
            <person name="Powell A.J."/>
            <person name="Barry K."/>
            <person name="Miller A.N."/>
            <person name="Grigoriev I.V."/>
            <person name="Debuchy R."/>
            <person name="Gladieux P."/>
            <person name="Thoren M.H."/>
            <person name="Johannesson H."/>
        </authorList>
    </citation>
    <scope>NUCLEOTIDE SEQUENCE</scope>
    <source>
        <strain evidence="3">PSN324</strain>
    </source>
</reference>
<dbReference type="Proteomes" id="UP001321749">
    <property type="component" value="Unassembled WGS sequence"/>
</dbReference>
<keyword evidence="4" id="KW-1185">Reference proteome</keyword>
<name>A0AAV9I1J0_9PEZI</name>
<dbReference type="AlphaFoldDB" id="A0AAV9I1J0"/>
<evidence type="ECO:0000256" key="1">
    <source>
        <dbReference type="ARBA" id="ARBA00023242"/>
    </source>
</evidence>
<gene>
    <name evidence="3" type="ORF">QBC42DRAFT_319015</name>
</gene>
<dbReference type="PANTHER" id="PTHR37540">
    <property type="entry name" value="TRANSCRIPTION FACTOR (ACR-2), PUTATIVE-RELATED-RELATED"/>
    <property type="match status" value="1"/>
</dbReference>
<evidence type="ECO:0000313" key="3">
    <source>
        <dbReference type="EMBL" id="KAK4466856.1"/>
    </source>
</evidence>
<feature type="region of interest" description="Disordered" evidence="2">
    <location>
        <begin position="452"/>
        <end position="471"/>
    </location>
</feature>
<accession>A0AAV9I1J0</accession>
<dbReference type="PANTHER" id="PTHR37540:SF5">
    <property type="entry name" value="TRANSCRIPTION FACTOR DOMAIN-CONTAINING PROTEIN"/>
    <property type="match status" value="1"/>
</dbReference>